<dbReference type="AlphaFoldDB" id="A0AAC9EUR0"/>
<dbReference type="Gene3D" id="1.10.10.10">
    <property type="entry name" value="Winged helix-like DNA-binding domain superfamily/Winged helix DNA-binding domain"/>
    <property type="match status" value="1"/>
</dbReference>
<reference evidence="2 3" key="1">
    <citation type="journal article" date="2014" name="Genome Announc.">
        <title>Comparative Genome Analysis of Two Isolates of the Fish Pathogen Piscirickettsia salmonis from Different Hosts Reveals Major Differences in Virulence-Associated Secretion Systems.</title>
        <authorList>
            <person name="Bohle H."/>
            <person name="Henriquez P."/>
            <person name="Grothusen H."/>
            <person name="Navas E."/>
            <person name="Sandoval A."/>
            <person name="Bustamante F."/>
            <person name="Bustos P."/>
            <person name="Mancilla M."/>
        </authorList>
    </citation>
    <scope>NUCLEOTIDE SEQUENCE [LARGE SCALE GENOMIC DNA]</scope>
    <source>
        <strain evidence="3">B1-32597</strain>
    </source>
</reference>
<dbReference type="Proteomes" id="UP000029558">
    <property type="component" value="Chromosome"/>
</dbReference>
<evidence type="ECO:0000313" key="3">
    <source>
        <dbReference type="Proteomes" id="UP000029558"/>
    </source>
</evidence>
<dbReference type="RefSeq" id="WP_144420628.1">
    <property type="nucleotide sequence ID" value="NZ_CP012508.1"/>
</dbReference>
<sequence length="144" mass="16844">MSQKRKKPSAEFKTKVVLEVIEGDQTLNQICSKYELVPKTVQNWKKVFLANASLAFNIDSAVAEFKDEIKTKEKEVNELHRQLGKRTAELEWAAKKLKSLDYETRKCLIESEPKNIPVTRQCELINFNRSNCYYMFWSSHIGHF</sequence>
<evidence type="ECO:0000313" key="2">
    <source>
        <dbReference type="EMBL" id="ALB21989.1"/>
    </source>
</evidence>
<dbReference type="GO" id="GO:0004803">
    <property type="term" value="F:transposase activity"/>
    <property type="evidence" value="ECO:0007669"/>
    <property type="project" value="InterPro"/>
</dbReference>
<dbReference type="EMBL" id="CP012508">
    <property type="protein sequence ID" value="ALB21989.1"/>
    <property type="molecule type" value="Genomic_DNA"/>
</dbReference>
<dbReference type="Pfam" id="PF01527">
    <property type="entry name" value="HTH_Tnp_1"/>
    <property type="match status" value="1"/>
</dbReference>
<dbReference type="GO" id="GO:0006313">
    <property type="term" value="P:DNA transposition"/>
    <property type="evidence" value="ECO:0007669"/>
    <property type="project" value="InterPro"/>
</dbReference>
<protein>
    <submittedName>
        <fullName evidence="2">Transposase</fullName>
    </submittedName>
</protein>
<name>A0AAC9EUR0_PISSA</name>
<dbReference type="SUPFAM" id="SSF46689">
    <property type="entry name" value="Homeodomain-like"/>
    <property type="match status" value="1"/>
</dbReference>
<proteinExistence type="inferred from homology"/>
<dbReference type="InterPro" id="IPR036388">
    <property type="entry name" value="WH-like_DNA-bd_sf"/>
</dbReference>
<dbReference type="GO" id="GO:0003677">
    <property type="term" value="F:DNA binding"/>
    <property type="evidence" value="ECO:0007669"/>
    <property type="project" value="InterPro"/>
</dbReference>
<comment type="similarity">
    <text evidence="1">Belongs to the transposase 8 family.</text>
</comment>
<accession>A0AAC9EUR0</accession>
<dbReference type="InterPro" id="IPR009057">
    <property type="entry name" value="Homeodomain-like_sf"/>
</dbReference>
<organism evidence="2 3">
    <name type="scientific">Piscirickettsia salmonis</name>
    <dbReference type="NCBI Taxonomy" id="1238"/>
    <lineage>
        <taxon>Bacteria</taxon>
        <taxon>Pseudomonadati</taxon>
        <taxon>Pseudomonadota</taxon>
        <taxon>Gammaproteobacteria</taxon>
        <taxon>Thiotrichales</taxon>
        <taxon>Piscirickettsiaceae</taxon>
        <taxon>Piscirickettsia</taxon>
    </lineage>
</organism>
<dbReference type="InterPro" id="IPR002514">
    <property type="entry name" value="Transposase_8"/>
</dbReference>
<gene>
    <name evidence="2" type="ORF">KU39_806</name>
</gene>
<evidence type="ECO:0000256" key="1">
    <source>
        <dbReference type="ARBA" id="ARBA00009964"/>
    </source>
</evidence>